<dbReference type="AlphaFoldDB" id="A0A168L0K2"/>
<dbReference type="STRING" id="4829.A0A168L0K2"/>
<keyword evidence="4" id="KW-0547">Nucleotide-binding</keyword>
<dbReference type="InterPro" id="IPR003439">
    <property type="entry name" value="ABC_transporter-like_ATP-bd"/>
</dbReference>
<evidence type="ECO:0000259" key="10">
    <source>
        <dbReference type="PROSITE" id="PS50893"/>
    </source>
</evidence>
<dbReference type="GO" id="GO:0005324">
    <property type="term" value="F:long-chain fatty acid transmembrane transporter activity"/>
    <property type="evidence" value="ECO:0007669"/>
    <property type="project" value="TreeGrafter"/>
</dbReference>
<dbReference type="InterPro" id="IPR003593">
    <property type="entry name" value="AAA+_ATPase"/>
</dbReference>
<dbReference type="PANTHER" id="PTHR11384:SF59">
    <property type="entry name" value="LYSOSOMAL COBALAMIN TRANSPORTER ABCD4"/>
    <property type="match status" value="1"/>
</dbReference>
<dbReference type="OrthoDB" id="422637at2759"/>
<dbReference type="EMBL" id="LT550481">
    <property type="protein sequence ID" value="SAL95809.1"/>
    <property type="molecule type" value="Genomic_DNA"/>
</dbReference>
<dbReference type="Proteomes" id="UP000078561">
    <property type="component" value="Unassembled WGS sequence"/>
</dbReference>
<organism evidence="11">
    <name type="scientific">Absidia glauca</name>
    <name type="common">Pin mould</name>
    <dbReference type="NCBI Taxonomy" id="4829"/>
    <lineage>
        <taxon>Eukaryota</taxon>
        <taxon>Fungi</taxon>
        <taxon>Fungi incertae sedis</taxon>
        <taxon>Mucoromycota</taxon>
        <taxon>Mucoromycotina</taxon>
        <taxon>Mucoromycetes</taxon>
        <taxon>Mucorales</taxon>
        <taxon>Cunninghamellaceae</taxon>
        <taxon>Absidia</taxon>
    </lineage>
</organism>
<evidence type="ECO:0000256" key="2">
    <source>
        <dbReference type="ARBA" id="ARBA00022448"/>
    </source>
</evidence>
<dbReference type="GO" id="GO:0005524">
    <property type="term" value="F:ATP binding"/>
    <property type="evidence" value="ECO:0007669"/>
    <property type="project" value="UniProtKB-KW"/>
</dbReference>
<evidence type="ECO:0000256" key="6">
    <source>
        <dbReference type="ARBA" id="ARBA00022989"/>
    </source>
</evidence>
<keyword evidence="12" id="KW-1185">Reference proteome</keyword>
<dbReference type="PROSITE" id="PS50893">
    <property type="entry name" value="ABC_TRANSPORTER_2"/>
    <property type="match status" value="1"/>
</dbReference>
<keyword evidence="3 9" id="KW-0812">Transmembrane</keyword>
<comment type="similarity">
    <text evidence="1">Belongs to the ABC transporter superfamily. ABCD family. Peroxisomal fatty acyl CoA transporter (TC 3.A.1.203) subfamily.</text>
</comment>
<accession>A0A168L0K2</accession>
<gene>
    <name evidence="11" type="primary">ABSGL_01150.1 scaffold 1223</name>
</gene>
<dbReference type="Pfam" id="PF00005">
    <property type="entry name" value="ABC_tran"/>
    <property type="match status" value="1"/>
</dbReference>
<feature type="region of interest" description="Disordered" evidence="8">
    <location>
        <begin position="1"/>
        <end position="20"/>
    </location>
</feature>
<evidence type="ECO:0000256" key="8">
    <source>
        <dbReference type="SAM" id="MobiDB-lite"/>
    </source>
</evidence>
<dbReference type="PANTHER" id="PTHR11384">
    <property type="entry name" value="ATP-BINDING CASSETTE, SUB-FAMILY D MEMBER"/>
    <property type="match status" value="1"/>
</dbReference>
<sequence length="593" mass="66939">MRLRSSGSFSSMDAPLNLSGTPSTPPTYRFDRLFLRRLGRLLRLLFRSTPGVAPFYTLHKDARQQSIFWLYMVFFSLACGSEWLIYYVGLIPSRFYGLLMARDQAGFLLFMAPCLLLIFGVAAGRALVHFTGGLLALKIRRLLTSHLHHRYIQPKVMYTLVLSGHVDNPDQRITQDIDKLADTLEQILEKLTISPVLVVFYTWQCWVGAGFLGPLLIYLYFFVGSLVTRWFIQPIVTAVFYKELEEGNFRLRQFAESIAFTRGEEEENQRATSSLDTLLCHQRGIVNKQLPLQRIYDDKDAGDLSAIISKNAFVSMYLIFLFSTIIDQSDKISVLAGYVARIGELLEAIDQIDNELDSVKMDSLDQDPRRIITSRSDAIVFEDVSLESPQGKPIVTDLSLEIKDGQHIVLMGPNGAGKSSLLRALAGLWSCSKGRILVPNLKHGKDLIFLPQVPYLVQGSLRDQLAYPSLSSTVAMTDHDVRSLLKEVRLSHLETMIESFDTVYGQEWNKLLSPGEQQRLVFGRILYWKPRFAVLDEATSAMDGATESHLYQSVKDLGITLISVSHHPNVFINKTPVPIVVDVITMFFKRSGP</sequence>
<dbReference type="GO" id="GO:0016887">
    <property type="term" value="F:ATP hydrolysis activity"/>
    <property type="evidence" value="ECO:0007669"/>
    <property type="project" value="InterPro"/>
</dbReference>
<feature type="domain" description="ABC transporter" evidence="10">
    <location>
        <begin position="379"/>
        <end position="584"/>
    </location>
</feature>
<proteinExistence type="inferred from homology"/>
<evidence type="ECO:0000256" key="9">
    <source>
        <dbReference type="SAM" id="Phobius"/>
    </source>
</evidence>
<evidence type="ECO:0000313" key="12">
    <source>
        <dbReference type="Proteomes" id="UP000078561"/>
    </source>
</evidence>
<dbReference type="SMART" id="SM00382">
    <property type="entry name" value="AAA"/>
    <property type="match status" value="1"/>
</dbReference>
<dbReference type="GO" id="GO:0140359">
    <property type="term" value="F:ABC-type transporter activity"/>
    <property type="evidence" value="ECO:0007669"/>
    <property type="project" value="InterPro"/>
</dbReference>
<protein>
    <recommendedName>
        <fullName evidence="10">ABC transporter domain-containing protein</fullName>
    </recommendedName>
</protein>
<feature type="transmembrane region" description="Helical" evidence="9">
    <location>
        <begin position="68"/>
        <end position="88"/>
    </location>
</feature>
<dbReference type="GO" id="GO:0015910">
    <property type="term" value="P:long-chain fatty acid import into peroxisome"/>
    <property type="evidence" value="ECO:0007669"/>
    <property type="project" value="TreeGrafter"/>
</dbReference>
<reference evidence="11" key="1">
    <citation type="submission" date="2016-04" db="EMBL/GenBank/DDBJ databases">
        <authorList>
            <person name="Evans L.H."/>
            <person name="Alamgir A."/>
            <person name="Owens N."/>
            <person name="Weber N.D."/>
            <person name="Virtaneva K."/>
            <person name="Barbian K."/>
            <person name="Babar A."/>
            <person name="Rosenke K."/>
        </authorList>
    </citation>
    <scope>NUCLEOTIDE SEQUENCE [LARGE SCALE GENOMIC DNA]</scope>
    <source>
        <strain evidence="11">CBS 101.48</strain>
    </source>
</reference>
<name>A0A168L0K2_ABSGL</name>
<keyword evidence="7 9" id="KW-0472">Membrane</keyword>
<dbReference type="CDD" id="cd03223">
    <property type="entry name" value="ABCD_peroxisomal_ALDP"/>
    <property type="match status" value="1"/>
</dbReference>
<dbReference type="SUPFAM" id="SSF52540">
    <property type="entry name" value="P-loop containing nucleoside triphosphate hydrolases"/>
    <property type="match status" value="1"/>
</dbReference>
<keyword evidence="2" id="KW-0813">Transport</keyword>
<evidence type="ECO:0000256" key="4">
    <source>
        <dbReference type="ARBA" id="ARBA00022741"/>
    </source>
</evidence>
<dbReference type="Pfam" id="PF06472">
    <property type="entry name" value="ABC_membrane_2"/>
    <property type="match status" value="1"/>
</dbReference>
<keyword evidence="5" id="KW-0067">ATP-binding</keyword>
<evidence type="ECO:0000256" key="3">
    <source>
        <dbReference type="ARBA" id="ARBA00022692"/>
    </source>
</evidence>
<dbReference type="InterPro" id="IPR027417">
    <property type="entry name" value="P-loop_NTPase"/>
</dbReference>
<evidence type="ECO:0000313" key="11">
    <source>
        <dbReference type="EMBL" id="SAL95809.1"/>
    </source>
</evidence>
<dbReference type="Gene3D" id="3.40.50.300">
    <property type="entry name" value="P-loop containing nucleotide triphosphate hydrolases"/>
    <property type="match status" value="1"/>
</dbReference>
<dbReference type="OMA" id="KQFHDME"/>
<evidence type="ECO:0000256" key="1">
    <source>
        <dbReference type="ARBA" id="ARBA00008575"/>
    </source>
</evidence>
<feature type="transmembrane region" description="Helical" evidence="9">
    <location>
        <begin position="108"/>
        <end position="137"/>
    </location>
</feature>
<evidence type="ECO:0000256" key="7">
    <source>
        <dbReference type="ARBA" id="ARBA00023136"/>
    </source>
</evidence>
<keyword evidence="6 9" id="KW-1133">Transmembrane helix</keyword>
<evidence type="ECO:0000256" key="5">
    <source>
        <dbReference type="ARBA" id="ARBA00022840"/>
    </source>
</evidence>
<dbReference type="GO" id="GO:0042760">
    <property type="term" value="P:very long-chain fatty acid catabolic process"/>
    <property type="evidence" value="ECO:0007669"/>
    <property type="project" value="TreeGrafter"/>
</dbReference>
<dbReference type="GO" id="GO:0005778">
    <property type="term" value="C:peroxisomal membrane"/>
    <property type="evidence" value="ECO:0007669"/>
    <property type="project" value="TreeGrafter"/>
</dbReference>
<dbReference type="InterPro" id="IPR011527">
    <property type="entry name" value="ABC1_TM_dom"/>
</dbReference>
<dbReference type="InterPro" id="IPR017871">
    <property type="entry name" value="ABC_transporter-like_CS"/>
</dbReference>
<dbReference type="GO" id="GO:0007031">
    <property type="term" value="P:peroxisome organization"/>
    <property type="evidence" value="ECO:0007669"/>
    <property type="project" value="TreeGrafter"/>
</dbReference>
<feature type="transmembrane region" description="Helical" evidence="9">
    <location>
        <begin position="217"/>
        <end position="241"/>
    </location>
</feature>
<feature type="compositionally biased region" description="Polar residues" evidence="8">
    <location>
        <begin position="1"/>
        <end position="11"/>
    </location>
</feature>
<dbReference type="GO" id="GO:0006635">
    <property type="term" value="P:fatty acid beta-oxidation"/>
    <property type="evidence" value="ECO:0007669"/>
    <property type="project" value="TreeGrafter"/>
</dbReference>
<dbReference type="PROSITE" id="PS00211">
    <property type="entry name" value="ABC_TRANSPORTER_1"/>
    <property type="match status" value="1"/>
</dbReference>
<dbReference type="InParanoid" id="A0A168L0K2"/>
<dbReference type="InterPro" id="IPR050835">
    <property type="entry name" value="ABC_transporter_sub-D"/>
</dbReference>